<dbReference type="eggNOG" id="COG1309">
    <property type="taxonomic scope" value="Bacteria"/>
</dbReference>
<dbReference type="InterPro" id="IPR009057">
    <property type="entry name" value="Homeodomain-like_sf"/>
</dbReference>
<dbReference type="PROSITE" id="PS01081">
    <property type="entry name" value="HTH_TETR_1"/>
    <property type="match status" value="1"/>
</dbReference>
<sequence length="219" mass="24537">MATEADKQKSEKTPRTRSKQERKRQLIDATITSIAKYGIPGTTMTTVTSIAGLSLGLVNFHFESKQKLFEETLLHLALEDQEMWRKAIEGKGLSAEEKILAIVDAHFHPKVGSRKKQAVWFAFYGDSTSRAAYRRIGGDIDDARYDCLLALLNDLKNSGDFPHVNTTDVATIMESLFDGLSLTMLIYPGDTTRDDAKRQMRSYLAATFPNRFTPPEIAT</sequence>
<evidence type="ECO:0000313" key="9">
    <source>
        <dbReference type="Proteomes" id="UP000005307"/>
    </source>
</evidence>
<evidence type="ECO:0000256" key="6">
    <source>
        <dbReference type="SAM" id="MobiDB-lite"/>
    </source>
</evidence>
<dbReference type="AlphaFoldDB" id="M9RAK6"/>
<dbReference type="InterPro" id="IPR039538">
    <property type="entry name" value="BetI_C"/>
</dbReference>
<keyword evidence="1" id="KW-0678">Repressor</keyword>
<evidence type="ECO:0000259" key="7">
    <source>
        <dbReference type="PROSITE" id="PS50977"/>
    </source>
</evidence>
<feature type="region of interest" description="Disordered" evidence="6">
    <location>
        <begin position="1"/>
        <end position="24"/>
    </location>
</feature>
<evidence type="ECO:0000256" key="2">
    <source>
        <dbReference type="ARBA" id="ARBA00023015"/>
    </source>
</evidence>
<dbReference type="EMBL" id="CP003740">
    <property type="protein sequence ID" value="AGI69684.1"/>
    <property type="molecule type" value="Genomic_DNA"/>
</dbReference>
<feature type="DNA-binding region" description="H-T-H motif" evidence="5">
    <location>
        <begin position="43"/>
        <end position="62"/>
    </location>
</feature>
<dbReference type="Pfam" id="PF13977">
    <property type="entry name" value="TetR_C_6"/>
    <property type="match status" value="1"/>
</dbReference>
<dbReference type="Proteomes" id="UP000005307">
    <property type="component" value="Chromosome"/>
</dbReference>
<keyword evidence="4" id="KW-0804">Transcription</keyword>
<evidence type="ECO:0000256" key="5">
    <source>
        <dbReference type="PROSITE-ProRule" id="PRU00335"/>
    </source>
</evidence>
<feature type="compositionally biased region" description="Basic and acidic residues" evidence="6">
    <location>
        <begin position="1"/>
        <end position="14"/>
    </location>
</feature>
<keyword evidence="2" id="KW-0805">Transcription regulation</keyword>
<reference evidence="8 9" key="1">
    <citation type="journal article" date="2013" name="PLoS ONE">
        <title>Poles Apart: Arctic and Antarctic Octadecabacter strains Share High Genome Plasticity and a New Type of Xanthorhodopsin.</title>
        <authorList>
            <person name="Vollmers J."/>
            <person name="Voget S."/>
            <person name="Dietrich S."/>
            <person name="Gollnow K."/>
            <person name="Smits M."/>
            <person name="Meyer K."/>
            <person name="Brinkhoff T."/>
            <person name="Simon M."/>
            <person name="Daniel R."/>
        </authorList>
    </citation>
    <scope>NUCLEOTIDE SEQUENCE [LARGE SCALE GENOMIC DNA]</scope>
    <source>
        <strain evidence="8 9">307</strain>
    </source>
</reference>
<keyword evidence="3 5" id="KW-0238">DNA-binding</keyword>
<dbReference type="InterPro" id="IPR023772">
    <property type="entry name" value="DNA-bd_HTH_TetR-type_CS"/>
</dbReference>
<organism evidence="8 9">
    <name type="scientific">Octadecabacter antarcticus 307</name>
    <dbReference type="NCBI Taxonomy" id="391626"/>
    <lineage>
        <taxon>Bacteria</taxon>
        <taxon>Pseudomonadati</taxon>
        <taxon>Pseudomonadota</taxon>
        <taxon>Alphaproteobacteria</taxon>
        <taxon>Rhodobacterales</taxon>
        <taxon>Roseobacteraceae</taxon>
        <taxon>Octadecabacter</taxon>
    </lineage>
</organism>
<dbReference type="Pfam" id="PF00440">
    <property type="entry name" value="TetR_N"/>
    <property type="match status" value="1"/>
</dbReference>
<dbReference type="RefSeq" id="WP_015501604.1">
    <property type="nucleotide sequence ID" value="NC_020911.1"/>
</dbReference>
<dbReference type="KEGG" id="oat:OAN307_c42980"/>
<evidence type="ECO:0000256" key="4">
    <source>
        <dbReference type="ARBA" id="ARBA00023163"/>
    </source>
</evidence>
<dbReference type="HOGENOM" id="CLU_069356_15_4_5"/>
<dbReference type="PANTHER" id="PTHR47506">
    <property type="entry name" value="TRANSCRIPTIONAL REGULATORY PROTEIN"/>
    <property type="match status" value="1"/>
</dbReference>
<dbReference type="SUPFAM" id="SSF46689">
    <property type="entry name" value="Homeodomain-like"/>
    <property type="match status" value="1"/>
</dbReference>
<protein>
    <submittedName>
        <fullName evidence="8">TetR family transcriptional regulator</fullName>
    </submittedName>
</protein>
<proteinExistence type="predicted"/>
<evidence type="ECO:0000313" key="8">
    <source>
        <dbReference type="EMBL" id="AGI69684.1"/>
    </source>
</evidence>
<evidence type="ECO:0000256" key="1">
    <source>
        <dbReference type="ARBA" id="ARBA00022491"/>
    </source>
</evidence>
<dbReference type="PANTHER" id="PTHR47506:SF1">
    <property type="entry name" value="HTH-TYPE TRANSCRIPTIONAL REGULATOR YJDC"/>
    <property type="match status" value="1"/>
</dbReference>
<dbReference type="PROSITE" id="PS50977">
    <property type="entry name" value="HTH_TETR_2"/>
    <property type="match status" value="1"/>
</dbReference>
<evidence type="ECO:0000256" key="3">
    <source>
        <dbReference type="ARBA" id="ARBA00023125"/>
    </source>
</evidence>
<dbReference type="Gene3D" id="1.10.357.10">
    <property type="entry name" value="Tetracycline Repressor, domain 2"/>
    <property type="match status" value="1"/>
</dbReference>
<dbReference type="OrthoDB" id="7336460at2"/>
<dbReference type="GO" id="GO:0003677">
    <property type="term" value="F:DNA binding"/>
    <property type="evidence" value="ECO:0007669"/>
    <property type="project" value="UniProtKB-UniRule"/>
</dbReference>
<dbReference type="SUPFAM" id="SSF48498">
    <property type="entry name" value="Tetracyclin repressor-like, C-terminal domain"/>
    <property type="match status" value="1"/>
</dbReference>
<feature type="domain" description="HTH tetR-type" evidence="7">
    <location>
        <begin position="20"/>
        <end position="80"/>
    </location>
</feature>
<dbReference type="InterPro" id="IPR001647">
    <property type="entry name" value="HTH_TetR"/>
</dbReference>
<dbReference type="STRING" id="391626.OAN307_c42980"/>
<gene>
    <name evidence="8" type="ORF">OAN307_c42980</name>
</gene>
<dbReference type="InterPro" id="IPR036271">
    <property type="entry name" value="Tet_transcr_reg_TetR-rel_C_sf"/>
</dbReference>
<accession>M9RAK6</accession>
<name>M9RAK6_9RHOB</name>
<keyword evidence="9" id="KW-1185">Reference proteome</keyword>